<dbReference type="GO" id="GO:0016018">
    <property type="term" value="F:cyclosporin A binding"/>
    <property type="evidence" value="ECO:0007669"/>
    <property type="project" value="TreeGrafter"/>
</dbReference>
<evidence type="ECO:0000256" key="7">
    <source>
        <dbReference type="PROSITE-ProRule" id="PRU00339"/>
    </source>
</evidence>
<dbReference type="PANTHER" id="PTHR11071">
    <property type="entry name" value="PEPTIDYL-PROLYL CIS-TRANS ISOMERASE"/>
    <property type="match status" value="1"/>
</dbReference>
<comment type="caution">
    <text evidence="9">The sequence shown here is derived from an EMBL/GenBank/DDBJ whole genome shotgun (WGS) entry which is preliminary data.</text>
</comment>
<proteinExistence type="predicted"/>
<dbReference type="GO" id="GO:0003755">
    <property type="term" value="F:peptidyl-prolyl cis-trans isomerase activity"/>
    <property type="evidence" value="ECO:0007669"/>
    <property type="project" value="UniProtKB-KW"/>
</dbReference>
<dbReference type="SUPFAM" id="SSF50891">
    <property type="entry name" value="Cyclophilin-like"/>
    <property type="match status" value="1"/>
</dbReference>
<dbReference type="PRINTS" id="PR00153">
    <property type="entry name" value="CSAPPISMRASE"/>
</dbReference>
<dbReference type="SUPFAM" id="SSF48452">
    <property type="entry name" value="TPR-like"/>
    <property type="match status" value="1"/>
</dbReference>
<organism evidence="9">
    <name type="scientific">Menopon gallinae</name>
    <name type="common">poultry shaft louse</name>
    <dbReference type="NCBI Taxonomy" id="328185"/>
    <lineage>
        <taxon>Eukaryota</taxon>
        <taxon>Metazoa</taxon>
        <taxon>Ecdysozoa</taxon>
        <taxon>Arthropoda</taxon>
        <taxon>Hexapoda</taxon>
        <taxon>Insecta</taxon>
        <taxon>Pterygota</taxon>
        <taxon>Neoptera</taxon>
        <taxon>Paraneoptera</taxon>
        <taxon>Psocodea</taxon>
        <taxon>Troctomorpha</taxon>
        <taxon>Phthiraptera</taxon>
        <taxon>Amblycera</taxon>
        <taxon>Menoponidae</taxon>
        <taxon>Menopon</taxon>
    </lineage>
</organism>
<evidence type="ECO:0000256" key="3">
    <source>
        <dbReference type="ARBA" id="ARBA00022737"/>
    </source>
</evidence>
<dbReference type="InterPro" id="IPR019734">
    <property type="entry name" value="TPR_rpt"/>
</dbReference>
<dbReference type="PROSITE" id="PS50005">
    <property type="entry name" value="TPR"/>
    <property type="match status" value="1"/>
</dbReference>
<evidence type="ECO:0000256" key="4">
    <source>
        <dbReference type="ARBA" id="ARBA00022803"/>
    </source>
</evidence>
<sequence length="371" mass="42119">MAERNPLVFMDLKIGDEKVGRIVIELYANIVPRTVQNFLALCRGDHFSPRTGKSLHYKGTIFHKVVPNVFIQGGDVTNFDGTGGESIYGVSFEDENFTLKHSDPGLLSSVNSGRSCNNSQFIITLSDCPQLDGSNVVFGKVIRGLACVLQIGEVKVQDDIPQVQCVVENCGVLQWDAPWNYADCDETDDRYPPDPKDIGIYKLKHTDMIDILVTIRKSGNHFFCKRNYIEADRKYKKALRYINSFTNVVCLLSKSEEEKNDFLKILETHKITCLINASASALKRGLHRDALSICDEVLKKEKNNPKVYFWRGRALVHLNDYEAALDDQKKALSLAPKDKCIRDEINSINVLIKNYLVEEKKVFSKMFHEFK</sequence>
<dbReference type="Pfam" id="PF00160">
    <property type="entry name" value="Pro_isomerase"/>
    <property type="match status" value="1"/>
</dbReference>
<dbReference type="InterPro" id="IPR002130">
    <property type="entry name" value="Cyclophilin-type_PPIase_dom"/>
</dbReference>
<comment type="catalytic activity">
    <reaction evidence="1">
        <text>[protein]-peptidylproline (omega=180) = [protein]-peptidylproline (omega=0)</text>
        <dbReference type="Rhea" id="RHEA:16237"/>
        <dbReference type="Rhea" id="RHEA-COMP:10747"/>
        <dbReference type="Rhea" id="RHEA-COMP:10748"/>
        <dbReference type="ChEBI" id="CHEBI:83833"/>
        <dbReference type="ChEBI" id="CHEBI:83834"/>
        <dbReference type="EC" id="5.2.1.8"/>
    </reaction>
</comment>
<dbReference type="GO" id="GO:0006457">
    <property type="term" value="P:protein folding"/>
    <property type="evidence" value="ECO:0007669"/>
    <property type="project" value="TreeGrafter"/>
</dbReference>
<gene>
    <name evidence="9" type="ORF">PYX00_001673</name>
</gene>
<keyword evidence="3" id="KW-0677">Repeat</keyword>
<dbReference type="Gene3D" id="1.25.40.10">
    <property type="entry name" value="Tetratricopeptide repeat domain"/>
    <property type="match status" value="1"/>
</dbReference>
<evidence type="ECO:0000256" key="6">
    <source>
        <dbReference type="ARBA" id="ARBA00023235"/>
    </source>
</evidence>
<dbReference type="Gene3D" id="2.40.100.10">
    <property type="entry name" value="Cyclophilin-like"/>
    <property type="match status" value="1"/>
</dbReference>
<keyword evidence="4 7" id="KW-0802">TPR repeat</keyword>
<name>A0AAW2IF29_9NEOP</name>
<dbReference type="AlphaFoldDB" id="A0AAW2IF29"/>
<keyword evidence="6" id="KW-0413">Isomerase</keyword>
<evidence type="ECO:0000256" key="5">
    <source>
        <dbReference type="ARBA" id="ARBA00023110"/>
    </source>
</evidence>
<dbReference type="FunFam" id="2.40.100.10:FF:000025">
    <property type="entry name" value="Peptidyl-prolyl cis-trans isomerase CYP19-2"/>
    <property type="match status" value="1"/>
</dbReference>
<dbReference type="InterPro" id="IPR011990">
    <property type="entry name" value="TPR-like_helical_dom_sf"/>
</dbReference>
<dbReference type="InterPro" id="IPR013105">
    <property type="entry name" value="TPR_2"/>
</dbReference>
<accession>A0AAW2IF29</accession>
<protein>
    <recommendedName>
        <fullName evidence="2">peptidylprolyl isomerase</fullName>
        <ecNumber evidence="2">5.2.1.8</ecNumber>
    </recommendedName>
</protein>
<feature type="domain" description="PPIase cyclophilin-type" evidence="8">
    <location>
        <begin position="9"/>
        <end position="172"/>
    </location>
</feature>
<dbReference type="InterPro" id="IPR029000">
    <property type="entry name" value="Cyclophilin-like_dom_sf"/>
</dbReference>
<evidence type="ECO:0000256" key="2">
    <source>
        <dbReference type="ARBA" id="ARBA00013194"/>
    </source>
</evidence>
<dbReference type="EMBL" id="JARGDH010000001">
    <property type="protein sequence ID" value="KAL0280361.1"/>
    <property type="molecule type" value="Genomic_DNA"/>
</dbReference>
<keyword evidence="5" id="KW-0697">Rotamase</keyword>
<dbReference type="SMART" id="SM00028">
    <property type="entry name" value="TPR"/>
    <property type="match status" value="2"/>
</dbReference>
<dbReference type="PANTHER" id="PTHR11071:SF561">
    <property type="entry name" value="PEPTIDYL-PROLYL CIS-TRANS ISOMERASE D-RELATED"/>
    <property type="match status" value="1"/>
</dbReference>
<feature type="repeat" description="TPR" evidence="7">
    <location>
        <begin position="305"/>
        <end position="338"/>
    </location>
</feature>
<dbReference type="EC" id="5.2.1.8" evidence="2"/>
<evidence type="ECO:0000313" key="9">
    <source>
        <dbReference type="EMBL" id="KAL0280361.1"/>
    </source>
</evidence>
<evidence type="ECO:0000256" key="1">
    <source>
        <dbReference type="ARBA" id="ARBA00000971"/>
    </source>
</evidence>
<dbReference type="GO" id="GO:0005737">
    <property type="term" value="C:cytoplasm"/>
    <property type="evidence" value="ECO:0007669"/>
    <property type="project" value="TreeGrafter"/>
</dbReference>
<reference evidence="9" key="1">
    <citation type="journal article" date="2024" name="Gigascience">
        <title>Chromosome-level genome of the poultry shaft louse Menopon gallinae provides insight into the host-switching and adaptive evolution of parasitic lice.</title>
        <authorList>
            <person name="Xu Y."/>
            <person name="Ma L."/>
            <person name="Liu S."/>
            <person name="Liang Y."/>
            <person name="Liu Q."/>
            <person name="He Z."/>
            <person name="Tian L."/>
            <person name="Duan Y."/>
            <person name="Cai W."/>
            <person name="Li H."/>
            <person name="Song F."/>
        </authorList>
    </citation>
    <scope>NUCLEOTIDE SEQUENCE</scope>
    <source>
        <strain evidence="9">Cailab_2023a</strain>
    </source>
</reference>
<evidence type="ECO:0000259" key="8">
    <source>
        <dbReference type="PROSITE" id="PS50072"/>
    </source>
</evidence>
<dbReference type="PROSITE" id="PS50072">
    <property type="entry name" value="CSA_PPIASE_2"/>
    <property type="match status" value="1"/>
</dbReference>
<dbReference type="Pfam" id="PF07719">
    <property type="entry name" value="TPR_2"/>
    <property type="match status" value="1"/>
</dbReference>